<protein>
    <submittedName>
        <fullName evidence="1">Uncharacterized protein</fullName>
    </submittedName>
</protein>
<evidence type="ECO:0000313" key="1">
    <source>
        <dbReference type="EMBL" id="VDO88154.1"/>
    </source>
</evidence>
<gene>
    <name evidence="1" type="ORF">SMRZ_LOCUS9888</name>
</gene>
<reference evidence="1 2" key="1">
    <citation type="submission" date="2018-11" db="EMBL/GenBank/DDBJ databases">
        <authorList>
            <consortium name="Pathogen Informatics"/>
        </authorList>
    </citation>
    <scope>NUCLEOTIDE SEQUENCE [LARGE SCALE GENOMIC DNA]</scope>
    <source>
        <strain evidence="1 2">Zambia</strain>
    </source>
</reference>
<organism evidence="1 2">
    <name type="scientific">Schistosoma margrebowiei</name>
    <dbReference type="NCBI Taxonomy" id="48269"/>
    <lineage>
        <taxon>Eukaryota</taxon>
        <taxon>Metazoa</taxon>
        <taxon>Spiralia</taxon>
        <taxon>Lophotrochozoa</taxon>
        <taxon>Platyhelminthes</taxon>
        <taxon>Trematoda</taxon>
        <taxon>Digenea</taxon>
        <taxon>Strigeidida</taxon>
        <taxon>Schistosomatoidea</taxon>
        <taxon>Schistosomatidae</taxon>
        <taxon>Schistosoma</taxon>
    </lineage>
</organism>
<proteinExistence type="predicted"/>
<sequence>MYTNLQCQEKVDNKLIIKNNNENSTDFNSNGLQTMNLIETANCVQSRRRTRKPELIFMKQSNHMDSTTVSPPKNEELCLNKETVIRISNSNHQGIVHKIQLDVSNNHQLRYHS</sequence>
<dbReference type="EMBL" id="UZAI01004869">
    <property type="protein sequence ID" value="VDO88154.1"/>
    <property type="molecule type" value="Genomic_DNA"/>
</dbReference>
<name>A0A3P7ZVC0_9TREM</name>
<evidence type="ECO:0000313" key="2">
    <source>
        <dbReference type="Proteomes" id="UP000277204"/>
    </source>
</evidence>
<keyword evidence="2" id="KW-1185">Reference proteome</keyword>
<dbReference type="Proteomes" id="UP000277204">
    <property type="component" value="Unassembled WGS sequence"/>
</dbReference>
<accession>A0A3P7ZVC0</accession>
<dbReference type="AlphaFoldDB" id="A0A3P7ZVC0"/>